<dbReference type="AlphaFoldDB" id="A0A162S7E4"/>
<gene>
    <name evidence="1" type="ORF">CLMAG_37840</name>
</gene>
<reference evidence="1 2" key="1">
    <citation type="submission" date="2016-04" db="EMBL/GenBank/DDBJ databases">
        <title>Genome sequence of Clostridium magnum DSM 2767.</title>
        <authorList>
            <person name="Poehlein A."/>
            <person name="Uhlig R."/>
            <person name="Fischer R."/>
            <person name="Bahl H."/>
            <person name="Daniel R."/>
        </authorList>
    </citation>
    <scope>NUCLEOTIDE SEQUENCE [LARGE SCALE GENOMIC DNA]</scope>
    <source>
        <strain evidence="1 2">DSM 2767</strain>
    </source>
</reference>
<organism evidence="1 2">
    <name type="scientific">Clostridium magnum DSM 2767</name>
    <dbReference type="NCBI Taxonomy" id="1121326"/>
    <lineage>
        <taxon>Bacteria</taxon>
        <taxon>Bacillati</taxon>
        <taxon>Bacillota</taxon>
        <taxon>Clostridia</taxon>
        <taxon>Eubacteriales</taxon>
        <taxon>Clostridiaceae</taxon>
        <taxon>Clostridium</taxon>
    </lineage>
</organism>
<protein>
    <submittedName>
        <fullName evidence="1">Uncharacterized protein</fullName>
    </submittedName>
</protein>
<comment type="caution">
    <text evidence="1">The sequence shown here is derived from an EMBL/GenBank/DDBJ whole genome shotgun (WGS) entry which is preliminary data.</text>
</comment>
<evidence type="ECO:0000313" key="1">
    <source>
        <dbReference type="EMBL" id="KZL90873.1"/>
    </source>
</evidence>
<dbReference type="EMBL" id="LWAE01000004">
    <property type="protein sequence ID" value="KZL90873.1"/>
    <property type="molecule type" value="Genomic_DNA"/>
</dbReference>
<dbReference type="PATRIC" id="fig|1121326.3.peg.3828"/>
<evidence type="ECO:0000313" key="2">
    <source>
        <dbReference type="Proteomes" id="UP000076603"/>
    </source>
</evidence>
<name>A0A162S7E4_9CLOT</name>
<dbReference type="Proteomes" id="UP000076603">
    <property type="component" value="Unassembled WGS sequence"/>
</dbReference>
<sequence>MICFFIKFSMIISKKKKILECRGAHCDNIILVKINIH</sequence>
<accession>A0A162S7E4</accession>
<proteinExistence type="predicted"/>
<keyword evidence="2" id="KW-1185">Reference proteome</keyword>